<evidence type="ECO:0000313" key="2">
    <source>
        <dbReference type="Proteomes" id="UP000499080"/>
    </source>
</evidence>
<evidence type="ECO:0000313" key="1">
    <source>
        <dbReference type="EMBL" id="GBN15342.1"/>
    </source>
</evidence>
<keyword evidence="2" id="KW-1185">Reference proteome</keyword>
<gene>
    <name evidence="1" type="ORF">AVEN_272041_1</name>
</gene>
<name>A0A4Y2LL55_ARAVE</name>
<proteinExistence type="predicted"/>
<accession>A0A4Y2LL55</accession>
<dbReference type="AlphaFoldDB" id="A0A4Y2LL55"/>
<reference evidence="1 2" key="1">
    <citation type="journal article" date="2019" name="Sci. Rep.">
        <title>Orb-weaving spider Araneus ventricosus genome elucidates the spidroin gene catalogue.</title>
        <authorList>
            <person name="Kono N."/>
            <person name="Nakamura H."/>
            <person name="Ohtoshi R."/>
            <person name="Moran D.A.P."/>
            <person name="Shinohara A."/>
            <person name="Yoshida Y."/>
            <person name="Fujiwara M."/>
            <person name="Mori M."/>
            <person name="Tomita M."/>
            <person name="Arakawa K."/>
        </authorList>
    </citation>
    <scope>NUCLEOTIDE SEQUENCE [LARGE SCALE GENOMIC DNA]</scope>
</reference>
<comment type="caution">
    <text evidence="1">The sequence shown here is derived from an EMBL/GenBank/DDBJ whole genome shotgun (WGS) entry which is preliminary data.</text>
</comment>
<dbReference type="EMBL" id="BGPR01006012">
    <property type="protein sequence ID" value="GBN15342.1"/>
    <property type="molecule type" value="Genomic_DNA"/>
</dbReference>
<sequence length="98" mass="11637">MKNCFHHASFKKQPKTKSTAEIFDQVIEDEYFDEEEEMLHEISKKIKFHENLSFDEYATIDYDLECVENLSENELISRYCSQEEISSSSDEEDEEIVP</sequence>
<organism evidence="1 2">
    <name type="scientific">Araneus ventricosus</name>
    <name type="common">Orbweaver spider</name>
    <name type="synonym">Epeira ventricosa</name>
    <dbReference type="NCBI Taxonomy" id="182803"/>
    <lineage>
        <taxon>Eukaryota</taxon>
        <taxon>Metazoa</taxon>
        <taxon>Ecdysozoa</taxon>
        <taxon>Arthropoda</taxon>
        <taxon>Chelicerata</taxon>
        <taxon>Arachnida</taxon>
        <taxon>Araneae</taxon>
        <taxon>Araneomorphae</taxon>
        <taxon>Entelegynae</taxon>
        <taxon>Araneoidea</taxon>
        <taxon>Araneidae</taxon>
        <taxon>Araneus</taxon>
    </lineage>
</organism>
<protein>
    <submittedName>
        <fullName evidence="1">Uncharacterized protein</fullName>
    </submittedName>
</protein>
<dbReference type="Proteomes" id="UP000499080">
    <property type="component" value="Unassembled WGS sequence"/>
</dbReference>